<dbReference type="RefSeq" id="WP_212686467.1">
    <property type="nucleotide sequence ID" value="NZ_JAGSPN010000001.1"/>
</dbReference>
<dbReference type="GO" id="GO:0008236">
    <property type="term" value="F:serine-type peptidase activity"/>
    <property type="evidence" value="ECO:0007669"/>
    <property type="project" value="InterPro"/>
</dbReference>
<dbReference type="InterPro" id="IPR041613">
    <property type="entry name" value="Pept_S41_N"/>
</dbReference>
<dbReference type="InterPro" id="IPR041489">
    <property type="entry name" value="PDZ_6"/>
</dbReference>
<dbReference type="PROSITE" id="PS51257">
    <property type="entry name" value="PROKAR_LIPOPROTEIN"/>
    <property type="match status" value="1"/>
</dbReference>
<dbReference type="GO" id="GO:0007165">
    <property type="term" value="P:signal transduction"/>
    <property type="evidence" value="ECO:0007669"/>
    <property type="project" value="TreeGrafter"/>
</dbReference>
<evidence type="ECO:0000313" key="4">
    <source>
        <dbReference type="Proteomes" id="UP000680067"/>
    </source>
</evidence>
<evidence type="ECO:0000259" key="2">
    <source>
        <dbReference type="PROSITE" id="PS50106"/>
    </source>
</evidence>
<dbReference type="AlphaFoldDB" id="A0A941I6R4"/>
<feature type="chain" id="PRO_5037483929" evidence="1">
    <location>
        <begin position="23"/>
        <end position="481"/>
    </location>
</feature>
<dbReference type="GO" id="GO:0006508">
    <property type="term" value="P:proteolysis"/>
    <property type="evidence" value="ECO:0007669"/>
    <property type="project" value="InterPro"/>
</dbReference>
<dbReference type="Proteomes" id="UP000680067">
    <property type="component" value="Unassembled WGS sequence"/>
</dbReference>
<dbReference type="PANTHER" id="PTHR32060:SF30">
    <property type="entry name" value="CARBOXY-TERMINAL PROCESSING PROTEASE CTPA"/>
    <property type="match status" value="1"/>
</dbReference>
<dbReference type="GO" id="GO:0004175">
    <property type="term" value="F:endopeptidase activity"/>
    <property type="evidence" value="ECO:0007669"/>
    <property type="project" value="TreeGrafter"/>
</dbReference>
<reference evidence="3" key="1">
    <citation type="submission" date="2021-04" db="EMBL/GenBank/DDBJ databases">
        <title>novel species isolated from subtropical streams in China.</title>
        <authorList>
            <person name="Lu H."/>
        </authorList>
    </citation>
    <scope>NUCLEOTIDE SEQUENCE</scope>
    <source>
        <strain evidence="3">LFS511W</strain>
    </source>
</reference>
<sequence length="481" mass="50966">MNEKFVLKSGVLLLAVSALLSACGGGGGSSDSSGSNAGQNDGTVALANQCAAPRAGTADRQGSVDTEKAYLKAFVNDTYLWYQDVPANINPASYATPQAYFDVLKTPKLTTSGKPVDQFHWSQTTASWQAQSQGIAQDYGIQWAAQASAPPRNWVVAEVAAGSPADKAGIKRGDRLLAVDGVDFVNDATSTGIAKINEALFPSVLAAHQLAFSGKAAQSLTPATYSVATVSKVKVIPTLNGNVGYFVFDQHIAQSETELISAISQLKAQNVTDLVIDLRYNGGGLLYVASELAYMVAGPGPTSGKVFEQLTYNDKLTYLNKQYPFYNTAVNGTVLPYLGLNKVTLLVSQGTASASESLINSLRGVDVSVNLIGNTTRGKPYGFVPQDNCGYTYFAIQFKGVNQKGFGDYPDGFAATCTVADDFTRQRGDTAESMLSAALSYRQTGVCPVSVARAIPAAWTDFTLVRPLSKEMRLLSPSVAR</sequence>
<organism evidence="3 4">
    <name type="scientific">Undibacterium luofuense</name>
    <dbReference type="NCBI Taxonomy" id="2828733"/>
    <lineage>
        <taxon>Bacteria</taxon>
        <taxon>Pseudomonadati</taxon>
        <taxon>Pseudomonadota</taxon>
        <taxon>Betaproteobacteria</taxon>
        <taxon>Burkholderiales</taxon>
        <taxon>Oxalobacteraceae</taxon>
        <taxon>Undibacterium</taxon>
    </lineage>
</organism>
<dbReference type="PANTHER" id="PTHR32060">
    <property type="entry name" value="TAIL-SPECIFIC PROTEASE"/>
    <property type="match status" value="1"/>
</dbReference>
<dbReference type="CDD" id="cd07561">
    <property type="entry name" value="Peptidase_S41_CPP_like"/>
    <property type="match status" value="1"/>
</dbReference>
<dbReference type="Pfam" id="PF17820">
    <property type="entry name" value="PDZ_6"/>
    <property type="match status" value="1"/>
</dbReference>
<proteinExistence type="predicted"/>
<feature type="signal peptide" evidence="1">
    <location>
        <begin position="1"/>
        <end position="22"/>
    </location>
</feature>
<dbReference type="Gene3D" id="2.30.42.10">
    <property type="match status" value="1"/>
</dbReference>
<dbReference type="Pfam" id="PF03572">
    <property type="entry name" value="Peptidase_S41"/>
    <property type="match status" value="1"/>
</dbReference>
<dbReference type="PROSITE" id="PS50106">
    <property type="entry name" value="PDZ"/>
    <property type="match status" value="1"/>
</dbReference>
<dbReference type="InterPro" id="IPR036034">
    <property type="entry name" value="PDZ_sf"/>
</dbReference>
<dbReference type="SUPFAM" id="SSF52096">
    <property type="entry name" value="ClpP/crotonase"/>
    <property type="match status" value="1"/>
</dbReference>
<accession>A0A941I6R4</accession>
<evidence type="ECO:0000256" key="1">
    <source>
        <dbReference type="SAM" id="SignalP"/>
    </source>
</evidence>
<dbReference type="SUPFAM" id="SSF50156">
    <property type="entry name" value="PDZ domain-like"/>
    <property type="match status" value="1"/>
</dbReference>
<name>A0A941I6R4_9BURK</name>
<comment type="caution">
    <text evidence="3">The sequence shown here is derived from an EMBL/GenBank/DDBJ whole genome shotgun (WGS) entry which is preliminary data.</text>
</comment>
<dbReference type="InterPro" id="IPR005151">
    <property type="entry name" value="Tail-specific_protease"/>
</dbReference>
<dbReference type="EMBL" id="JAGSPN010000001">
    <property type="protein sequence ID" value="MBR7781133.1"/>
    <property type="molecule type" value="Genomic_DNA"/>
</dbReference>
<dbReference type="GO" id="GO:0030288">
    <property type="term" value="C:outer membrane-bounded periplasmic space"/>
    <property type="evidence" value="ECO:0007669"/>
    <property type="project" value="TreeGrafter"/>
</dbReference>
<dbReference type="Gene3D" id="3.90.226.10">
    <property type="entry name" value="2-enoyl-CoA Hydratase, Chain A, domain 1"/>
    <property type="match status" value="1"/>
</dbReference>
<dbReference type="Pfam" id="PF18294">
    <property type="entry name" value="Pept_S41_N"/>
    <property type="match status" value="1"/>
</dbReference>
<gene>
    <name evidence="3" type="ORF">KDM89_03175</name>
</gene>
<keyword evidence="1" id="KW-0732">Signal</keyword>
<dbReference type="InterPro" id="IPR029045">
    <property type="entry name" value="ClpP/crotonase-like_dom_sf"/>
</dbReference>
<evidence type="ECO:0000313" key="3">
    <source>
        <dbReference type="EMBL" id="MBR7781133.1"/>
    </source>
</evidence>
<feature type="domain" description="PDZ" evidence="2">
    <location>
        <begin position="125"/>
        <end position="189"/>
    </location>
</feature>
<dbReference type="Gene3D" id="3.30.750.170">
    <property type="match status" value="1"/>
</dbReference>
<protein>
    <submittedName>
        <fullName evidence="3">PDZ domain-containing protein</fullName>
    </submittedName>
</protein>
<dbReference type="InterPro" id="IPR001478">
    <property type="entry name" value="PDZ"/>
</dbReference>
<keyword evidence="4" id="KW-1185">Reference proteome</keyword>